<dbReference type="WBParaSite" id="SSTP_0000168900.1">
    <property type="protein sequence ID" value="SSTP_0000168900.1"/>
    <property type="gene ID" value="SSTP_0000168900"/>
</dbReference>
<keyword evidence="1" id="KW-1185">Reference proteome</keyword>
<dbReference type="WBParaSite" id="TCONS_00006239.p1">
    <property type="protein sequence ID" value="TCONS_00006239.p1"/>
    <property type="gene ID" value="XLOC_004406"/>
</dbReference>
<evidence type="ECO:0000313" key="1">
    <source>
        <dbReference type="Proteomes" id="UP000035681"/>
    </source>
</evidence>
<evidence type="ECO:0000313" key="3">
    <source>
        <dbReference type="WBParaSite" id="TCONS_00006239.p1"/>
    </source>
</evidence>
<sequence length="163" mass="19040">MIYSSSDSESSISSDDMGNKQCKNCNICKQLNMEQKSLNTQNDDSSDDRTLKLSEKTKKRIKNIDSIQNMLTYKMEDLIHEENFIGADIFKKNIEMLEEKKSTALNILQNIDMLITKLEFKKANDYMENYRELMNNCIKFGEIKEFLSKTEKHKINSLISEQL</sequence>
<dbReference type="Proteomes" id="UP000035681">
    <property type="component" value="Unplaced"/>
</dbReference>
<organism evidence="2">
    <name type="scientific">Strongyloides stercoralis</name>
    <name type="common">Threadworm</name>
    <dbReference type="NCBI Taxonomy" id="6248"/>
    <lineage>
        <taxon>Eukaryota</taxon>
        <taxon>Metazoa</taxon>
        <taxon>Ecdysozoa</taxon>
        <taxon>Nematoda</taxon>
        <taxon>Chromadorea</taxon>
        <taxon>Rhabditida</taxon>
        <taxon>Tylenchina</taxon>
        <taxon>Panagrolaimomorpha</taxon>
        <taxon>Strongyloidoidea</taxon>
        <taxon>Strongyloididae</taxon>
        <taxon>Strongyloides</taxon>
    </lineage>
</organism>
<proteinExistence type="predicted"/>
<reference evidence="2" key="1">
    <citation type="submission" date="2015-08" db="UniProtKB">
        <authorList>
            <consortium name="WormBaseParasite"/>
        </authorList>
    </citation>
    <scope>IDENTIFICATION</scope>
</reference>
<name>A0A0K0DWS3_STRER</name>
<accession>A0A0K0DWS3</accession>
<dbReference type="AlphaFoldDB" id="A0A0K0DWS3"/>
<protein>
    <submittedName>
        <fullName evidence="3">Phospholipid-transporting ATPase</fullName>
    </submittedName>
</protein>
<evidence type="ECO:0000313" key="2">
    <source>
        <dbReference type="WBParaSite" id="SSTP_0000168900.1"/>
    </source>
</evidence>